<dbReference type="PANTHER" id="PTHR33395">
    <property type="entry name" value="TRANSCRIPTASE, PUTATIVE-RELATED-RELATED"/>
    <property type="match status" value="1"/>
</dbReference>
<evidence type="ECO:0000313" key="2">
    <source>
        <dbReference type="Proteomes" id="UP001623348"/>
    </source>
</evidence>
<protein>
    <submittedName>
        <fullName evidence="1">Mitochondrial enolase superfamily member 1</fullName>
    </submittedName>
</protein>
<keyword evidence="2" id="KW-1185">Reference proteome</keyword>
<comment type="caution">
    <text evidence="1">The sequence shown here is derived from an EMBL/GenBank/DDBJ whole genome shotgun (WGS) entry which is preliminary data.</text>
</comment>
<gene>
    <name evidence="1" type="ORF">GRJ2_003114400</name>
</gene>
<accession>A0ABC9Y921</accession>
<dbReference type="Proteomes" id="UP001623348">
    <property type="component" value="Unassembled WGS sequence"/>
</dbReference>
<reference evidence="1 2" key="1">
    <citation type="submission" date="2024-06" db="EMBL/GenBank/DDBJ databases">
        <title>The draft genome of Grus japonensis, version 3.</title>
        <authorList>
            <person name="Nabeshima K."/>
            <person name="Suzuki S."/>
            <person name="Onuma M."/>
        </authorList>
    </citation>
    <scope>NUCLEOTIDE SEQUENCE [LARGE SCALE GENOMIC DNA]</scope>
    <source>
        <strain evidence="1 2">451A</strain>
    </source>
</reference>
<organism evidence="1 2">
    <name type="scientific">Grus japonensis</name>
    <name type="common">Japanese crane</name>
    <name type="synonym">Red-crowned crane</name>
    <dbReference type="NCBI Taxonomy" id="30415"/>
    <lineage>
        <taxon>Eukaryota</taxon>
        <taxon>Metazoa</taxon>
        <taxon>Chordata</taxon>
        <taxon>Craniata</taxon>
        <taxon>Vertebrata</taxon>
        <taxon>Euteleostomi</taxon>
        <taxon>Archelosauria</taxon>
        <taxon>Archosauria</taxon>
        <taxon>Dinosauria</taxon>
        <taxon>Saurischia</taxon>
        <taxon>Theropoda</taxon>
        <taxon>Coelurosauria</taxon>
        <taxon>Aves</taxon>
        <taxon>Neognathae</taxon>
        <taxon>Neoaves</taxon>
        <taxon>Gruiformes</taxon>
        <taxon>Gruidae</taxon>
        <taxon>Grus</taxon>
    </lineage>
</organism>
<evidence type="ECO:0000313" key="1">
    <source>
        <dbReference type="EMBL" id="GAB0206488.1"/>
    </source>
</evidence>
<proteinExistence type="predicted"/>
<dbReference type="PANTHER" id="PTHR33395:SF22">
    <property type="entry name" value="REVERSE TRANSCRIPTASE DOMAIN-CONTAINING PROTEIN"/>
    <property type="match status" value="1"/>
</dbReference>
<name>A0ABC9Y921_GRUJA</name>
<sequence>MNMLNKTGPSTDPLGHTASYRPPTRLCTIYHNPKIPQVLRELADVVAKPLSMIFEKSWQSGEVPNDWKKGNIAPIFKKGRKENSGNYQPVNLTSVPGKIMEQILLEAMLRHMEDREVIRDSQHGFTKGKSCLTNLVAFYDGVTTSADKGRANDVI</sequence>
<dbReference type="EMBL" id="BAAFJT010000089">
    <property type="protein sequence ID" value="GAB0206488.1"/>
    <property type="molecule type" value="Genomic_DNA"/>
</dbReference>
<dbReference type="AlphaFoldDB" id="A0ABC9Y921"/>